<feature type="compositionally biased region" description="Low complexity" evidence="1">
    <location>
        <begin position="424"/>
        <end position="466"/>
    </location>
</feature>
<feature type="compositionally biased region" description="Gly residues" evidence="1">
    <location>
        <begin position="304"/>
        <end position="314"/>
    </location>
</feature>
<dbReference type="RefSeq" id="WP_259536811.1">
    <property type="nucleotide sequence ID" value="NZ_JANLCJ010000001.1"/>
</dbReference>
<keyword evidence="3" id="KW-1185">Reference proteome</keyword>
<dbReference type="Gene3D" id="2.40.110.10">
    <property type="entry name" value="Butyryl-CoA Dehydrogenase, subunit A, domain 2"/>
    <property type="match status" value="1"/>
</dbReference>
<feature type="region of interest" description="Disordered" evidence="1">
    <location>
        <begin position="410"/>
        <end position="466"/>
    </location>
</feature>
<feature type="region of interest" description="Disordered" evidence="1">
    <location>
        <begin position="298"/>
        <end position="332"/>
    </location>
</feature>
<organism evidence="2 3">
    <name type="scientific">Herbiconiux daphne</name>
    <dbReference type="NCBI Taxonomy" id="2970914"/>
    <lineage>
        <taxon>Bacteria</taxon>
        <taxon>Bacillati</taxon>
        <taxon>Actinomycetota</taxon>
        <taxon>Actinomycetes</taxon>
        <taxon>Micrococcales</taxon>
        <taxon>Microbacteriaceae</taxon>
        <taxon>Herbiconiux</taxon>
    </lineage>
</organism>
<evidence type="ECO:0000256" key="1">
    <source>
        <dbReference type="SAM" id="MobiDB-lite"/>
    </source>
</evidence>
<protein>
    <submittedName>
        <fullName evidence="2">Acyl-CoA dehydrogenase</fullName>
    </submittedName>
</protein>
<gene>
    <name evidence="2" type="ORF">N1032_00675</name>
</gene>
<dbReference type="SUPFAM" id="SSF56645">
    <property type="entry name" value="Acyl-CoA dehydrogenase NM domain-like"/>
    <property type="match status" value="1"/>
</dbReference>
<accession>A0ABT2GWC2</accession>
<evidence type="ECO:0000313" key="2">
    <source>
        <dbReference type="EMBL" id="MCS5732257.1"/>
    </source>
</evidence>
<dbReference type="EMBL" id="JANLCJ010000001">
    <property type="protein sequence ID" value="MCS5732257.1"/>
    <property type="molecule type" value="Genomic_DNA"/>
</dbReference>
<reference evidence="2" key="1">
    <citation type="submission" date="2022-08" db="EMBL/GenBank/DDBJ databases">
        <authorList>
            <person name="Deng Y."/>
            <person name="Han X.-F."/>
            <person name="Zhang Y.-Q."/>
        </authorList>
    </citation>
    <scope>NUCLEOTIDE SEQUENCE</scope>
    <source>
        <strain evidence="2">CPCC 203386</strain>
    </source>
</reference>
<comment type="caution">
    <text evidence="2">The sequence shown here is derived from an EMBL/GenBank/DDBJ whole genome shotgun (WGS) entry which is preliminary data.</text>
</comment>
<name>A0ABT2GWC2_9MICO</name>
<dbReference type="InterPro" id="IPR046373">
    <property type="entry name" value="Acyl-CoA_Oxase/DH_mid-dom_sf"/>
</dbReference>
<evidence type="ECO:0000313" key="3">
    <source>
        <dbReference type="Proteomes" id="UP001165586"/>
    </source>
</evidence>
<proteinExistence type="predicted"/>
<sequence>MAHGVTLGPGRVADLLVEGDGGTSTSELDALFERASAASGDLRSSLELARSVAGEIALPGHGGTAGYFETLATLAAADVTVARVVEPHVDAAVILAQCPQPVDLAAIGAGPGSTWGVFAAEGAGVRVDAVPDAAGWLLGGTKPWCSLAGDLTHALVTAHVAHEGGGVGAAPGAGAGSGGGRRLFAVALQQPGVVAHPEVWVARGFPTIPSGPVDFEVVRAVPVGAEGWYLDRPGFEWGGIGVAACWFGGAVGVARRVVAAAVAKGDDIGALHAGRVAASVVAAQSALAAAARAIDELDSPAADGGSGTPDGADGGRPPRAQKPVGPPDAGGDADAAALLAQVTRTIVRRECEAVLREAAHALGPAPLAMDAGFAARVADLELYLRQDHGARDEACAGRMLVEAARSAADIDEARPATPDEAGGSASVESARASAPSAVSSAVPAAPAAPAVSTTPEAAPSPRGGAR</sequence>
<dbReference type="InterPro" id="IPR009100">
    <property type="entry name" value="AcylCoA_DH/oxidase_NM_dom_sf"/>
</dbReference>
<dbReference type="Proteomes" id="UP001165586">
    <property type="component" value="Unassembled WGS sequence"/>
</dbReference>